<feature type="region of interest" description="Disordered" evidence="1">
    <location>
        <begin position="1106"/>
        <end position="1162"/>
    </location>
</feature>
<dbReference type="Gene3D" id="1.10.167.10">
    <property type="entry name" value="Regulator of G-protein Signalling 4, domain 2"/>
    <property type="match status" value="4"/>
</dbReference>
<dbReference type="SMART" id="SM00315">
    <property type="entry name" value="RGS"/>
    <property type="match status" value="1"/>
</dbReference>
<name>A0AAV1FLZ3_XYRNO</name>
<protein>
    <submittedName>
        <fullName evidence="3">Regulator of G-protein signaling 22 isoform X1</fullName>
    </submittedName>
</protein>
<evidence type="ECO:0000259" key="2">
    <source>
        <dbReference type="PROSITE" id="PS50132"/>
    </source>
</evidence>
<evidence type="ECO:0000313" key="4">
    <source>
        <dbReference type="Proteomes" id="UP001178508"/>
    </source>
</evidence>
<proteinExistence type="predicted"/>
<dbReference type="PANTHER" id="PTHR46583:SF1">
    <property type="entry name" value="REGULATOR OF G-PROTEIN SIGNALING 22"/>
    <property type="match status" value="1"/>
</dbReference>
<feature type="compositionally biased region" description="Polar residues" evidence="1">
    <location>
        <begin position="1145"/>
        <end position="1155"/>
    </location>
</feature>
<organism evidence="3 4">
    <name type="scientific">Xyrichtys novacula</name>
    <name type="common">Pearly razorfish</name>
    <name type="synonym">Hemipteronotus novacula</name>
    <dbReference type="NCBI Taxonomy" id="13765"/>
    <lineage>
        <taxon>Eukaryota</taxon>
        <taxon>Metazoa</taxon>
        <taxon>Chordata</taxon>
        <taxon>Craniata</taxon>
        <taxon>Vertebrata</taxon>
        <taxon>Euteleostomi</taxon>
        <taxon>Actinopterygii</taxon>
        <taxon>Neopterygii</taxon>
        <taxon>Teleostei</taxon>
        <taxon>Neoteleostei</taxon>
        <taxon>Acanthomorphata</taxon>
        <taxon>Eupercaria</taxon>
        <taxon>Labriformes</taxon>
        <taxon>Labridae</taxon>
        <taxon>Xyrichtys</taxon>
    </lineage>
</organism>
<dbReference type="GO" id="GO:0009966">
    <property type="term" value="P:regulation of signal transduction"/>
    <property type="evidence" value="ECO:0007669"/>
    <property type="project" value="InterPro"/>
</dbReference>
<feature type="domain" description="RGS" evidence="2">
    <location>
        <begin position="888"/>
        <end position="994"/>
    </location>
</feature>
<feature type="region of interest" description="Disordered" evidence="1">
    <location>
        <begin position="309"/>
        <end position="341"/>
    </location>
</feature>
<dbReference type="InterPro" id="IPR036305">
    <property type="entry name" value="RGS_sf"/>
</dbReference>
<dbReference type="EMBL" id="OY660871">
    <property type="protein sequence ID" value="CAJ1061448.1"/>
    <property type="molecule type" value="Genomic_DNA"/>
</dbReference>
<dbReference type="CDD" id="cd08725">
    <property type="entry name" value="RGS_RGS22_4"/>
    <property type="match status" value="1"/>
</dbReference>
<dbReference type="GO" id="GO:0005737">
    <property type="term" value="C:cytoplasm"/>
    <property type="evidence" value="ECO:0007669"/>
    <property type="project" value="TreeGrafter"/>
</dbReference>
<feature type="domain" description="RGS" evidence="2">
    <location>
        <begin position="525"/>
        <end position="631"/>
    </location>
</feature>
<dbReference type="GO" id="GO:0005634">
    <property type="term" value="C:nucleus"/>
    <property type="evidence" value="ECO:0007669"/>
    <property type="project" value="TreeGrafter"/>
</dbReference>
<dbReference type="InterPro" id="IPR016137">
    <property type="entry name" value="RGS"/>
</dbReference>
<gene>
    <name evidence="3" type="ORF">XNOV1_A043133</name>
</gene>
<accession>A0AAV1FLZ3</accession>
<feature type="compositionally biased region" description="Acidic residues" evidence="1">
    <location>
        <begin position="1060"/>
        <end position="1078"/>
    </location>
</feature>
<dbReference type="Pfam" id="PF00615">
    <property type="entry name" value="RGS"/>
    <property type="match status" value="2"/>
</dbReference>
<dbReference type="InterPro" id="IPR048074">
    <property type="entry name" value="RGS22_RGS_fourth"/>
</dbReference>
<evidence type="ECO:0000256" key="1">
    <source>
        <dbReference type="SAM" id="MobiDB-lite"/>
    </source>
</evidence>
<dbReference type="InterPro" id="IPR044926">
    <property type="entry name" value="RGS_subdomain_2"/>
</dbReference>
<reference evidence="3" key="1">
    <citation type="submission" date="2023-08" db="EMBL/GenBank/DDBJ databases">
        <authorList>
            <person name="Alioto T."/>
            <person name="Alioto T."/>
            <person name="Gomez Garrido J."/>
        </authorList>
    </citation>
    <scope>NUCLEOTIDE SEQUENCE</scope>
</reference>
<feature type="region of interest" description="Disordered" evidence="1">
    <location>
        <begin position="1047"/>
        <end position="1083"/>
    </location>
</feature>
<dbReference type="AlphaFoldDB" id="A0AAV1FLZ3"/>
<dbReference type="PANTHER" id="PTHR46583">
    <property type="entry name" value="REGULATOR OF G-PROTEIN SIGNALING 22"/>
    <property type="match status" value="1"/>
</dbReference>
<dbReference type="Proteomes" id="UP001178508">
    <property type="component" value="Chromosome 8"/>
</dbReference>
<dbReference type="SUPFAM" id="SSF48097">
    <property type="entry name" value="Regulator of G-protein signaling, RGS"/>
    <property type="match status" value="4"/>
</dbReference>
<evidence type="ECO:0000313" key="3">
    <source>
        <dbReference type="EMBL" id="CAJ1061448.1"/>
    </source>
</evidence>
<keyword evidence="4" id="KW-1185">Reference proteome</keyword>
<feature type="domain" description="RGS" evidence="2">
    <location>
        <begin position="718"/>
        <end position="844"/>
    </location>
</feature>
<dbReference type="InterPro" id="IPR042651">
    <property type="entry name" value="Rgs22"/>
</dbReference>
<dbReference type="GO" id="GO:0001965">
    <property type="term" value="F:G-protein alpha-subunit binding"/>
    <property type="evidence" value="ECO:0007669"/>
    <property type="project" value="InterPro"/>
</dbReference>
<feature type="compositionally biased region" description="Polar residues" evidence="1">
    <location>
        <begin position="1115"/>
        <end position="1127"/>
    </location>
</feature>
<feature type="domain" description="RGS" evidence="2">
    <location>
        <begin position="368"/>
        <end position="415"/>
    </location>
</feature>
<dbReference type="PROSITE" id="PS50132">
    <property type="entry name" value="RGS"/>
    <property type="match status" value="4"/>
</dbReference>
<sequence>MCAVRVPDCTYLSADNLDRSLASDDLLAHYFNDFLSLPSFPKAVTYDQETGLFEVVSGAAELVSRSIRSNLHRSKSQLLTGDPTALARPPPVDNHYTVYCLDKEEGLEWIKMNRLPFFLQSEYYSEYRLAKLMLQQGPNYCFQRRRVTSNQTCVSAQQQHFHPQINLRNDNALKAPTCPHCQAVRSAGDTAYGSPEQELCNTKSCSESESLCRISSQSSFSLTFMETKDPCSSKTDFSRFITAPSAGISEAQHHHEPNSLTFDSSKQQVELMAAEVVQQVLNNALNVMTRHTSIGCSCESKVSQLLPREGKERLEGEEEKFQERKTECGEEDKTNEPKMKEVGNWGATHENVLGICCHGPCCYGTRPGLDEFKEFLQGTPGEKLLNLWMDIERLKTTQNRERKKRYVVLMRSCYLLSSSQSSLNVELLSRLGLSTSPCWTEDKLCSVQPFLMESLLSYWFPRFWTSQRVHKDQEEVLHPRQWTEPCLSPLSDIQPHPGFLTLPLLGPDSPAVHTQLYSSRRVEEMLQALCVEPWAGLYFTNFCEQSGNQLWENAVNFWTDLQHYRELFYQDGLDLYRVQRQAQLLYSTYLFSSARSSFGVNEEIRREVYSRMIPAYEELFDRVEEHTLNLLLEPWTLLVSRDTQSFQKVCLQEEVRCVDSPEYRELQSLYKESKRQLYQMEQCGSVLSPSAFPSTPLSKGSGTSDAWSSVSPNYRGYRLGSLLRHRHEIGHFMSFLQSQNASIHMQCWLDLEQYKRTPQRDKAVRKERSTHITTKYLNWEYFFGPESPAAIEQQNDILRLAGGHERLKQECLSNSVAVEVQDIIRSHIEKKWLPLFLSTAEFTERQKHQPKPQAADRLSVNPYRRRRARRAAWKAEGLWMSSSKEILLFRQILLNPATCLQFQHFVFLKGDFLENDLLFWLEVQRYKDLCHSHSEEATIQQKISTIISCFIDSSMPPALQIDIPPEQAQHILEKRHELGPYIFREAQMSVFSELLKYWPEFQELCSCVQQEQLLPLLEEKRVSHRARVRRLRRKEEEEEEEIQRRRRRAQKKLERPESNLQEEDETDDEEEVTEEEELSSERTPTQWLSWSYSKYMAALKREEVRLKRQSEREASFSTVSETSSHCSIRSGGRKHSSQRPLCWSSGRTSKQSNRSVMACNIK</sequence>